<sequence>MLANSTVPDVFRSDALARRQPRPERTSDPEKAAEMRDL</sequence>
<organism evidence="2 3">
    <name type="scientific">Mycobacterium bohemicum DSM 44277</name>
    <dbReference type="NCBI Taxonomy" id="1236609"/>
    <lineage>
        <taxon>Bacteria</taxon>
        <taxon>Bacillati</taxon>
        <taxon>Actinomycetota</taxon>
        <taxon>Actinomycetes</taxon>
        <taxon>Mycobacteriales</taxon>
        <taxon>Mycobacteriaceae</taxon>
        <taxon>Mycobacterium</taxon>
    </lineage>
</organism>
<dbReference type="AlphaFoldDB" id="A0A0U0W4Z8"/>
<feature type="region of interest" description="Disordered" evidence="1">
    <location>
        <begin position="1"/>
        <end position="38"/>
    </location>
</feature>
<proteinExistence type="predicted"/>
<feature type="compositionally biased region" description="Basic and acidic residues" evidence="1">
    <location>
        <begin position="11"/>
        <end position="38"/>
    </location>
</feature>
<dbReference type="Proteomes" id="UP000198875">
    <property type="component" value="Unassembled WGS sequence"/>
</dbReference>
<protein>
    <submittedName>
        <fullName evidence="2">Uncharacterized protein</fullName>
    </submittedName>
</protein>
<evidence type="ECO:0000313" key="2">
    <source>
        <dbReference type="EMBL" id="CPR08160.1"/>
    </source>
</evidence>
<gene>
    <name evidence="2" type="ORF">BN971_01196</name>
</gene>
<name>A0A0U0W4Z8_MYCBE</name>
<evidence type="ECO:0000256" key="1">
    <source>
        <dbReference type="SAM" id="MobiDB-lite"/>
    </source>
</evidence>
<dbReference type="EMBL" id="CSTD01000001">
    <property type="protein sequence ID" value="CPR08160.1"/>
    <property type="molecule type" value="Genomic_DNA"/>
</dbReference>
<reference evidence="2 3" key="1">
    <citation type="submission" date="2015-03" db="EMBL/GenBank/DDBJ databases">
        <authorList>
            <person name="Murphy D."/>
        </authorList>
    </citation>
    <scope>NUCLEOTIDE SEQUENCE [LARGE SCALE GENOMIC DNA]</scope>
    <source>
        <strain evidence="2 3">DSM 44277</strain>
    </source>
</reference>
<accession>A0A0U0W4Z8</accession>
<evidence type="ECO:0000313" key="3">
    <source>
        <dbReference type="Proteomes" id="UP000198875"/>
    </source>
</evidence>